<dbReference type="CDD" id="cd17316">
    <property type="entry name" value="MFS_SV2_like"/>
    <property type="match status" value="1"/>
</dbReference>
<evidence type="ECO:0000313" key="8">
    <source>
        <dbReference type="Proteomes" id="UP000239590"/>
    </source>
</evidence>
<dbReference type="PANTHER" id="PTHR23508">
    <property type="entry name" value="CARBOXYLIC ACID TRANSPORTER PROTEIN HOMOLOG"/>
    <property type="match status" value="1"/>
</dbReference>
<keyword evidence="4 5" id="KW-0472">Membrane</keyword>
<feature type="domain" description="Major facilitator superfamily (MFS) profile" evidence="6">
    <location>
        <begin position="18"/>
        <end position="403"/>
    </location>
</feature>
<feature type="transmembrane region" description="Helical" evidence="5">
    <location>
        <begin position="378"/>
        <end position="399"/>
    </location>
</feature>
<dbReference type="OrthoDB" id="9774156at2"/>
<keyword evidence="2 5" id="KW-0812">Transmembrane</keyword>
<dbReference type="PANTHER" id="PTHR23508:SF10">
    <property type="entry name" value="CARBOXYLIC ACID TRANSPORTER PROTEIN HOMOLOG"/>
    <property type="match status" value="1"/>
</dbReference>
<dbReference type="RefSeq" id="WP_104710137.1">
    <property type="nucleotide sequence ID" value="NZ_PTRA01000001.1"/>
</dbReference>
<proteinExistence type="predicted"/>
<protein>
    <submittedName>
        <fullName evidence="7">MFS transporter</fullName>
    </submittedName>
</protein>
<dbReference type="EMBL" id="PTRA01000001">
    <property type="protein sequence ID" value="PQA58973.1"/>
    <property type="molecule type" value="Genomic_DNA"/>
</dbReference>
<feature type="transmembrane region" description="Helical" evidence="5">
    <location>
        <begin position="292"/>
        <end position="310"/>
    </location>
</feature>
<dbReference type="InterPro" id="IPR020846">
    <property type="entry name" value="MFS_dom"/>
</dbReference>
<keyword evidence="8" id="KW-1185">Reference proteome</keyword>
<name>A0A2S7IMK4_9BACT</name>
<comment type="subcellular location">
    <subcellularLocation>
        <location evidence="1">Membrane</location>
        <topology evidence="1">Multi-pass membrane protein</topology>
    </subcellularLocation>
</comment>
<feature type="transmembrane region" description="Helical" evidence="5">
    <location>
        <begin position="263"/>
        <end position="280"/>
    </location>
</feature>
<dbReference type="PROSITE" id="PS50850">
    <property type="entry name" value="MFS"/>
    <property type="match status" value="1"/>
</dbReference>
<feature type="transmembrane region" description="Helical" evidence="5">
    <location>
        <begin position="112"/>
        <end position="133"/>
    </location>
</feature>
<feature type="transmembrane region" description="Helical" evidence="5">
    <location>
        <begin position="224"/>
        <end position="243"/>
    </location>
</feature>
<feature type="transmembrane region" description="Helical" evidence="5">
    <location>
        <begin position="88"/>
        <end position="106"/>
    </location>
</feature>
<feature type="transmembrane region" description="Helical" evidence="5">
    <location>
        <begin position="316"/>
        <end position="334"/>
    </location>
</feature>
<feature type="transmembrane region" description="Helical" evidence="5">
    <location>
        <begin position="15"/>
        <end position="39"/>
    </location>
</feature>
<dbReference type="Gene3D" id="1.20.1250.20">
    <property type="entry name" value="MFS general substrate transporter like domains"/>
    <property type="match status" value="2"/>
</dbReference>
<feature type="transmembrane region" description="Helical" evidence="5">
    <location>
        <begin position="171"/>
        <end position="190"/>
    </location>
</feature>
<dbReference type="Proteomes" id="UP000239590">
    <property type="component" value="Unassembled WGS sequence"/>
</dbReference>
<dbReference type="GO" id="GO:0005886">
    <property type="term" value="C:plasma membrane"/>
    <property type="evidence" value="ECO:0007669"/>
    <property type="project" value="TreeGrafter"/>
</dbReference>
<comment type="caution">
    <text evidence="7">The sequence shown here is derived from an EMBL/GenBank/DDBJ whole genome shotgun (WGS) entry which is preliminary data.</text>
</comment>
<evidence type="ECO:0000256" key="3">
    <source>
        <dbReference type="ARBA" id="ARBA00022989"/>
    </source>
</evidence>
<feature type="transmembrane region" description="Helical" evidence="5">
    <location>
        <begin position="59"/>
        <end position="79"/>
    </location>
</feature>
<dbReference type="SUPFAM" id="SSF103473">
    <property type="entry name" value="MFS general substrate transporter"/>
    <property type="match status" value="1"/>
</dbReference>
<evidence type="ECO:0000256" key="4">
    <source>
        <dbReference type="ARBA" id="ARBA00023136"/>
    </source>
</evidence>
<evidence type="ECO:0000256" key="5">
    <source>
        <dbReference type="SAM" id="Phobius"/>
    </source>
</evidence>
<evidence type="ECO:0000256" key="1">
    <source>
        <dbReference type="ARBA" id="ARBA00004141"/>
    </source>
</evidence>
<evidence type="ECO:0000259" key="6">
    <source>
        <dbReference type="PROSITE" id="PS50850"/>
    </source>
</evidence>
<evidence type="ECO:0000313" key="7">
    <source>
        <dbReference type="EMBL" id="PQA58973.1"/>
    </source>
</evidence>
<accession>A0A2S7IMK4</accession>
<dbReference type="InterPro" id="IPR011701">
    <property type="entry name" value="MFS"/>
</dbReference>
<organism evidence="7 8">
    <name type="scientific">Siphonobacter curvatus</name>
    <dbReference type="NCBI Taxonomy" id="2094562"/>
    <lineage>
        <taxon>Bacteria</taxon>
        <taxon>Pseudomonadati</taxon>
        <taxon>Bacteroidota</taxon>
        <taxon>Cytophagia</taxon>
        <taxon>Cytophagales</taxon>
        <taxon>Cytophagaceae</taxon>
        <taxon>Siphonobacter</taxon>
    </lineage>
</organism>
<dbReference type="AlphaFoldDB" id="A0A2S7IMK4"/>
<evidence type="ECO:0000256" key="2">
    <source>
        <dbReference type="ARBA" id="ARBA00022692"/>
    </source>
</evidence>
<reference evidence="8" key="1">
    <citation type="submission" date="2018-02" db="EMBL/GenBank/DDBJ databases">
        <title>Genome sequencing of Solimonas sp. HR-BB.</title>
        <authorList>
            <person name="Lee Y."/>
            <person name="Jeon C.O."/>
        </authorList>
    </citation>
    <scope>NUCLEOTIDE SEQUENCE [LARGE SCALE GENOMIC DNA]</scope>
    <source>
        <strain evidence="8">HR-U</strain>
    </source>
</reference>
<feature type="transmembrane region" description="Helical" evidence="5">
    <location>
        <begin position="355"/>
        <end position="372"/>
    </location>
</feature>
<dbReference type="Pfam" id="PF07690">
    <property type="entry name" value="MFS_1"/>
    <property type="match status" value="1"/>
</dbReference>
<dbReference type="GO" id="GO:0046943">
    <property type="term" value="F:carboxylic acid transmembrane transporter activity"/>
    <property type="evidence" value="ECO:0007669"/>
    <property type="project" value="TreeGrafter"/>
</dbReference>
<gene>
    <name evidence="7" type="ORF">C5O19_04760</name>
</gene>
<keyword evidence="3 5" id="KW-1133">Transmembrane helix</keyword>
<sequence length="411" mass="44514">MSTSVPLSTSSTRSAYTLILVAALGYFVDVYDLILFGVIRNPSLRELGVPEDQLLAQGTTLFNWQMAGMLLGGIFWGVIGDKKGRKSVLFGSIVMYSLANAINGLINDLTVYAILRFIAGVGLAGELGAGITLVNETMPKEKRGYGTLIVAGFGASGAVFAALLPEWVPNWRVLYFIGGGLGLALLTLRIGTYESDLFEKTEHSNVTKGDFLSLFTNAARFKKYLACIFIGIPIWYVISVLVLSAPELVKALGVSGIRPNLTIAYLYAGLSLGDIGVGLLSQQIRSRKKAIYFYLIILSSLVIFYVNSSGLSPQGFYWLCFALGFFAGYWAMFVTMSSEQFGTNLRATVTTTIPNFVRGAVIPISILFKAFIPSLGLIGSALTVGIACLLLAFISNWSVEETFAKELDYVE</sequence>
<feature type="transmembrane region" description="Helical" evidence="5">
    <location>
        <begin position="145"/>
        <end position="165"/>
    </location>
</feature>
<dbReference type="InterPro" id="IPR036259">
    <property type="entry name" value="MFS_trans_sf"/>
</dbReference>